<keyword evidence="2" id="KW-1185">Reference proteome</keyword>
<gene>
    <name evidence="1" type="ORF">HND93_29460</name>
</gene>
<evidence type="ECO:0000313" key="1">
    <source>
        <dbReference type="EMBL" id="NYZ23849.1"/>
    </source>
</evidence>
<dbReference type="Proteomes" id="UP000584642">
    <property type="component" value="Unassembled WGS sequence"/>
</dbReference>
<protein>
    <submittedName>
        <fullName evidence="1">Uncharacterized protein</fullName>
    </submittedName>
</protein>
<evidence type="ECO:0000313" key="2">
    <source>
        <dbReference type="Proteomes" id="UP000584642"/>
    </source>
</evidence>
<dbReference type="EMBL" id="JABFDB010000032">
    <property type="protein sequence ID" value="NYZ23849.1"/>
    <property type="molecule type" value="Genomic_DNA"/>
</dbReference>
<comment type="caution">
    <text evidence="1">The sequence shown here is derived from an EMBL/GenBank/DDBJ whole genome shotgun (WGS) entry which is preliminary data.</text>
</comment>
<accession>A0ABX2THL7</accession>
<dbReference type="RefSeq" id="WP_180285630.1">
    <property type="nucleotide sequence ID" value="NZ_JABFDB010000032.1"/>
</dbReference>
<name>A0ABX2THL7_9PROT</name>
<proteinExistence type="predicted"/>
<reference evidence="1 2" key="1">
    <citation type="submission" date="2020-05" db="EMBL/GenBank/DDBJ databases">
        <title>Azospirillum oleiclasticum sp. nov, a nitrogen-fixing and heavy crude oil-emulsifying bacterium isolated from the crude oil of Yumen Oilfield.</title>
        <authorList>
            <person name="Wu D."/>
            <person name="Cai M."/>
            <person name="Zhang X."/>
        </authorList>
    </citation>
    <scope>NUCLEOTIDE SEQUENCE [LARGE SCALE GENOMIC DNA]</scope>
    <source>
        <strain evidence="1 2">ROY-1-1-2</strain>
    </source>
</reference>
<organism evidence="1 2">
    <name type="scientific">Azospirillum oleiclasticum</name>
    <dbReference type="NCBI Taxonomy" id="2735135"/>
    <lineage>
        <taxon>Bacteria</taxon>
        <taxon>Pseudomonadati</taxon>
        <taxon>Pseudomonadota</taxon>
        <taxon>Alphaproteobacteria</taxon>
        <taxon>Rhodospirillales</taxon>
        <taxon>Azospirillaceae</taxon>
        <taxon>Azospirillum</taxon>
    </lineage>
</organism>
<sequence length="444" mass="47904">MAAEDLNILGQQLLYIDEQKFREVVSLLEHMGHNPEVQKTFSLIRPRLAEVKPRRRPTLKRVFCEPFEDLFEPPLPGDRTPVDAIERVVVNRLWPLVEAEMGATLVADLSARLKSADGPALEALSLELWTAGAAAVFAVTAAFEAGRLADELEIRLNTARVRQLQHVGNALAAAGEIVALKKALSPKPVARLHDDHLQAVQTIGKALARSRPEALRVLVLVAAARLADPAMLLGSLWNLDFGQKSSDRAALFAEVSGGVVAQIETRVRVLKNAAAQDEGKPDRLAAADLAVDLVNSLDATRGAMEVSRRNEFDKRLKDIRGAVHEMVRTQVLHEADGSIIAAMAPAAGGFPDRESLLRAENHARALRKCAVVADSLGLRTELRTVTDRTIGTLTTSARQALGSAGTVGAGTRAGYTAVRLIELIAGPTEANRVLTEILEKGRPL</sequence>